<feature type="compositionally biased region" description="Low complexity" evidence="1">
    <location>
        <begin position="427"/>
        <end position="449"/>
    </location>
</feature>
<feature type="compositionally biased region" description="Gly residues" evidence="1">
    <location>
        <begin position="371"/>
        <end position="381"/>
    </location>
</feature>
<protein>
    <recommendedName>
        <fullName evidence="4">Tetratricopeptide repeat protein</fullName>
    </recommendedName>
</protein>
<evidence type="ECO:0000256" key="1">
    <source>
        <dbReference type="SAM" id="MobiDB-lite"/>
    </source>
</evidence>
<dbReference type="Gene3D" id="1.25.40.10">
    <property type="entry name" value="Tetratricopeptide repeat domain"/>
    <property type="match status" value="1"/>
</dbReference>
<evidence type="ECO:0008006" key="4">
    <source>
        <dbReference type="Google" id="ProtNLM"/>
    </source>
</evidence>
<dbReference type="SUPFAM" id="SSF48452">
    <property type="entry name" value="TPR-like"/>
    <property type="match status" value="1"/>
</dbReference>
<sequence length="1014" mass="108164">MNHDDLAELLEEALTLPLGPERSARLAQVSDAAVAAGDERLDVRARVLLLHAYLWGGEDWKALAPFAWCLARLEERPDLFDQPEIDHLRWCYKSALEVVARNPGVPLEQVRELEAAMEAFYRSQGASMHSVHGTLFNVERSLGRPDLAAAQLAAWRATPPDESSDCAACDPEHEVLQALSEHDDARALAVGVPVLRAGAGCDEQPASMQSMLLLPLLRSGRHQQAWSAHVRAYRKHAHSLEHVANVGWHLSYLALSGHLDRGLRLLRHHAPWTARSDSAAALVDLLTGMTLVLREAVREGRGDEPLEVELPENTLWAPGWSVEGPATLAQAAARTEDWVRALTARFDARNGNRVRTELLEESLAMPPVGRAGDGAAEGGGAPAEAPGGAPRGERVELLETAAPEEPAPRPAGLRSRLSGWLPGRQGGPSDAPSANSSAAPSSGASAGAGRAVEPAFVPPADLTEALDRLTATLGVAGDLIERSRLLDWLHLHGVLTTEPPQGREVAAAEARARLLGDMQDAPRAFEAWRALRRLLDQGDAERSALAGAAHHARLLEVDIAMEAAAPGPEDPEEARAATDRAASLRARARSLAQEVLDAPAGPERAEDLVAVAGACLTGTGTALSPQAAAEGEELLAVAQVLVERLERLDADPHGHVRTQLELSRSALAHVQGDVYGAARTTAAALEAATSRSASSVVSCRHRLAWLSVMSGQLDEAVAQDVEAANLLLAAGADCWAVSVMEPLANVLGGSGRALEAAEVLETAIDLAQRASRPDRVTRLQGVLVLVLEDLGEHERLLEVAAPLLEEAEEQGDEDTALGLLQRSASAAEALQRPDQACDLLRRAAGYFPAEEGAPAHLLLARARLLRRAALALTARPTPGAARRHRDQALAMLDEAREVVARVPDQEGFSGALELAETDLDLASVEWVCDEPHSGVEAAERALAGFTAVGDRHSAVRARATLARFHVSRLDEPGEREAAEREVAAGRALLAEVRDADPALSGWFDEVEEYLRRQG</sequence>
<name>A0A0X8JE11_ACTRD</name>
<dbReference type="EMBL" id="CP014228">
    <property type="protein sequence ID" value="AMD86894.1"/>
    <property type="molecule type" value="Genomic_DNA"/>
</dbReference>
<feature type="region of interest" description="Disordered" evidence="1">
    <location>
        <begin position="358"/>
        <end position="450"/>
    </location>
</feature>
<dbReference type="RefSeq" id="WP_067940999.1">
    <property type="nucleotide sequence ID" value="NZ_CP014228.1"/>
</dbReference>
<dbReference type="InterPro" id="IPR011990">
    <property type="entry name" value="TPR-like_helical_dom_sf"/>
</dbReference>
<evidence type="ECO:0000313" key="3">
    <source>
        <dbReference type="Proteomes" id="UP000065220"/>
    </source>
</evidence>
<dbReference type="KEGG" id="ard:AXF14_03890"/>
<gene>
    <name evidence="2" type="ORF">AXF14_03890</name>
</gene>
<dbReference type="STRING" id="111015.AXF14_03890"/>
<proteinExistence type="predicted"/>
<evidence type="ECO:0000313" key="2">
    <source>
        <dbReference type="EMBL" id="AMD86894.1"/>
    </source>
</evidence>
<accession>A0A0X8JE11</accession>
<organism evidence="2 3">
    <name type="scientific">Actinomyces radicidentis</name>
    <dbReference type="NCBI Taxonomy" id="111015"/>
    <lineage>
        <taxon>Bacteria</taxon>
        <taxon>Bacillati</taxon>
        <taxon>Actinomycetota</taxon>
        <taxon>Actinomycetes</taxon>
        <taxon>Actinomycetales</taxon>
        <taxon>Actinomycetaceae</taxon>
        <taxon>Actinomyces</taxon>
    </lineage>
</organism>
<reference evidence="3" key="1">
    <citation type="submission" date="2016-02" db="EMBL/GenBank/DDBJ databases">
        <authorList>
            <person name="Holder M.E."/>
            <person name="Ajami N.J."/>
            <person name="Petrosino J.F."/>
        </authorList>
    </citation>
    <scope>NUCLEOTIDE SEQUENCE [LARGE SCALE GENOMIC DNA]</scope>
    <source>
        <strain evidence="3">CCUG 36733</strain>
    </source>
</reference>
<dbReference type="AlphaFoldDB" id="A0A0X8JE11"/>
<dbReference type="Proteomes" id="UP000065220">
    <property type="component" value="Chromosome"/>
</dbReference>
<keyword evidence="3" id="KW-1185">Reference proteome</keyword>